<reference evidence="3" key="1">
    <citation type="journal article" date="2014" name="Genome Announc.">
        <title>Draft genome sequences of the altered schaedler flora, a defined bacterial community from gnotobiotic mice.</title>
        <authorList>
            <person name="Wannemuehler M.J."/>
            <person name="Overstreet A.M."/>
            <person name="Ward D.V."/>
            <person name="Phillips G.J."/>
        </authorList>
    </citation>
    <scope>NUCLEOTIDE SEQUENCE</scope>
    <source>
        <strain evidence="3">ASF457</strain>
    </source>
</reference>
<dbReference type="InterPro" id="IPR010918">
    <property type="entry name" value="PurM-like_C_dom"/>
</dbReference>
<dbReference type="Pfam" id="PF02769">
    <property type="entry name" value="AIRS_C"/>
    <property type="match status" value="1"/>
</dbReference>
<feature type="binding site" evidence="2">
    <location>
        <position position="44"/>
    </location>
    <ligand>
        <name>substrate</name>
    </ligand>
</feature>
<keyword evidence="2 3" id="KW-0808">Transferase</keyword>
<dbReference type="PANTHER" id="PTHR30270">
    <property type="entry name" value="THIAMINE-MONOPHOSPHATE KINASE"/>
    <property type="match status" value="1"/>
</dbReference>
<keyword evidence="2" id="KW-0547">Nucleotide-binding</keyword>
<keyword evidence="4" id="KW-1185">Reference proteome</keyword>
<feature type="binding site" evidence="2">
    <location>
        <position position="65"/>
    </location>
    <ligand>
        <name>Mg(2+)</name>
        <dbReference type="ChEBI" id="CHEBI:18420"/>
        <label>4</label>
    </ligand>
</feature>
<dbReference type="OrthoDB" id="9802811at2"/>
<feature type="binding site" evidence="2">
    <location>
        <position position="244"/>
    </location>
    <ligand>
        <name>substrate</name>
    </ligand>
</feature>
<feature type="binding site" evidence="2">
    <location>
        <position position="300"/>
    </location>
    <ligand>
        <name>substrate</name>
    </ligand>
</feature>
<dbReference type="EMBL" id="CP097562">
    <property type="protein sequence ID" value="USF24492.1"/>
    <property type="molecule type" value="Genomic_DNA"/>
</dbReference>
<dbReference type="GO" id="GO:0009030">
    <property type="term" value="F:thiamine-phosphate kinase activity"/>
    <property type="evidence" value="ECO:0007669"/>
    <property type="project" value="UniProtKB-UniRule"/>
</dbReference>
<feature type="binding site" evidence="2">
    <location>
        <position position="37"/>
    </location>
    <ligand>
        <name>Mg(2+)</name>
        <dbReference type="ChEBI" id="CHEBI:18420"/>
        <label>1</label>
    </ligand>
</feature>
<dbReference type="GO" id="GO:0000287">
    <property type="term" value="F:magnesium ion binding"/>
    <property type="evidence" value="ECO:0007669"/>
    <property type="project" value="UniProtKB-UniRule"/>
</dbReference>
<feature type="binding site" evidence="2">
    <location>
        <position position="35"/>
    </location>
    <ligand>
        <name>Mg(2+)</name>
        <dbReference type="ChEBI" id="CHEBI:18420"/>
        <label>4</label>
    </ligand>
</feature>
<gene>
    <name evidence="2 3" type="primary">thiL</name>
    <name evidence="3" type="ORF">N508_001578</name>
</gene>
<comment type="catalytic activity">
    <reaction evidence="2">
        <text>thiamine phosphate + ATP = thiamine diphosphate + ADP</text>
        <dbReference type="Rhea" id="RHEA:15913"/>
        <dbReference type="ChEBI" id="CHEBI:30616"/>
        <dbReference type="ChEBI" id="CHEBI:37575"/>
        <dbReference type="ChEBI" id="CHEBI:58937"/>
        <dbReference type="ChEBI" id="CHEBI:456216"/>
        <dbReference type="EC" id="2.7.4.16"/>
    </reaction>
</comment>
<name>V2QBZ9_9BACT</name>
<comment type="pathway">
    <text evidence="2">Cofactor biosynthesis; thiamine diphosphate biosynthesis; thiamine diphosphate from thiamine phosphate: step 1/1.</text>
</comment>
<feature type="binding site" evidence="2">
    <location>
        <position position="65"/>
    </location>
    <ligand>
        <name>Mg(2+)</name>
        <dbReference type="ChEBI" id="CHEBI:18420"/>
        <label>2</label>
    </ligand>
</feature>
<dbReference type="InterPro" id="IPR016188">
    <property type="entry name" value="PurM-like_N"/>
</dbReference>
<dbReference type="InterPro" id="IPR036921">
    <property type="entry name" value="PurM-like_N_sf"/>
</dbReference>
<evidence type="ECO:0000256" key="2">
    <source>
        <dbReference type="HAMAP-Rule" id="MF_02128"/>
    </source>
</evidence>
<comment type="similarity">
    <text evidence="2">Belongs to the thiamine-monophosphate kinase family.</text>
</comment>
<dbReference type="eggNOG" id="COG0611">
    <property type="taxonomic scope" value="Bacteria"/>
</dbReference>
<evidence type="ECO:0000256" key="1">
    <source>
        <dbReference type="ARBA" id="ARBA00022977"/>
    </source>
</evidence>
<dbReference type="NCBIfam" id="TIGR01379">
    <property type="entry name" value="thiL"/>
    <property type="match status" value="1"/>
</dbReference>
<keyword evidence="2 3" id="KW-0418">Kinase</keyword>
<dbReference type="InterPro" id="IPR006283">
    <property type="entry name" value="ThiL-like"/>
</dbReference>
<feature type="binding site" evidence="2">
    <location>
        <position position="134"/>
    </location>
    <ligand>
        <name>ATP</name>
        <dbReference type="ChEBI" id="CHEBI:30616"/>
    </ligand>
</feature>
<dbReference type="EC" id="2.7.4.16" evidence="2"/>
<dbReference type="SUPFAM" id="SSF56042">
    <property type="entry name" value="PurM C-terminal domain-like"/>
    <property type="match status" value="1"/>
</dbReference>
<protein>
    <recommendedName>
        <fullName evidence="2">Thiamine-monophosphate kinase</fullName>
        <shortName evidence="2">TMP kinase</shortName>
        <shortName evidence="2">Thiamine-phosphate kinase</shortName>
        <ecNumber evidence="2">2.7.4.16</ecNumber>
    </recommendedName>
</protein>
<dbReference type="GO" id="GO:0009229">
    <property type="term" value="P:thiamine diphosphate biosynthetic process"/>
    <property type="evidence" value="ECO:0007669"/>
    <property type="project" value="UniProtKB-UniRule"/>
</dbReference>
<keyword evidence="2" id="KW-0479">Metal-binding</keyword>
<feature type="binding site" evidence="2">
    <location>
        <position position="198"/>
    </location>
    <ligand>
        <name>ATP</name>
        <dbReference type="ChEBI" id="CHEBI:30616"/>
    </ligand>
</feature>
<dbReference type="Proteomes" id="UP000017429">
    <property type="component" value="Chromosome"/>
</dbReference>
<evidence type="ECO:0000313" key="3">
    <source>
        <dbReference type="EMBL" id="USF24492.1"/>
    </source>
</evidence>
<keyword evidence="1 2" id="KW-0784">Thiamine biosynthesis</keyword>
<organism evidence="3 4">
    <name type="scientific">Mucispirillum schaedleri ASF457</name>
    <dbReference type="NCBI Taxonomy" id="1379858"/>
    <lineage>
        <taxon>Bacteria</taxon>
        <taxon>Pseudomonadati</taxon>
        <taxon>Deferribacterota</taxon>
        <taxon>Deferribacteres</taxon>
        <taxon>Deferribacterales</taxon>
        <taxon>Mucispirillaceae</taxon>
        <taxon>Mucispirillum</taxon>
    </lineage>
</organism>
<feature type="binding site" evidence="2">
    <location>
        <position position="110"/>
    </location>
    <ligand>
        <name>Mg(2+)</name>
        <dbReference type="ChEBI" id="CHEBI:18420"/>
        <label>1</label>
    </ligand>
</feature>
<comment type="miscellaneous">
    <text evidence="2">Reaction mechanism of ThiL seems to utilize a direct, inline transfer of the gamma-phosphate of ATP to TMP rather than a phosphorylated enzyme intermediate.</text>
</comment>
<accession>V2QBZ9</accession>
<dbReference type="GO" id="GO:0005524">
    <property type="term" value="F:ATP binding"/>
    <property type="evidence" value="ECO:0007669"/>
    <property type="project" value="UniProtKB-UniRule"/>
</dbReference>
<keyword evidence="2" id="KW-0460">Magnesium</keyword>
<dbReference type="Gene3D" id="3.90.650.10">
    <property type="entry name" value="PurM-like C-terminal domain"/>
    <property type="match status" value="1"/>
</dbReference>
<dbReference type="InterPro" id="IPR036676">
    <property type="entry name" value="PurM-like_C_sf"/>
</dbReference>
<feature type="binding site" evidence="2">
    <location>
        <position position="37"/>
    </location>
    <ligand>
        <name>Mg(2+)</name>
        <dbReference type="ChEBI" id="CHEBI:18420"/>
        <label>2</label>
    </ligand>
</feature>
<dbReference type="KEGG" id="msch:N508_001578"/>
<comment type="caution">
    <text evidence="2">Lacks conserved residue(s) required for the propagation of feature annotation.</text>
</comment>
<dbReference type="GO" id="GO:0009228">
    <property type="term" value="P:thiamine biosynthetic process"/>
    <property type="evidence" value="ECO:0007669"/>
    <property type="project" value="UniProtKB-KW"/>
</dbReference>
<reference evidence="3" key="3">
    <citation type="submission" date="2022-06" db="EMBL/GenBank/DDBJ databases">
        <title>Resources to Facilitate Use of the Altered Schaedler Flora (ASF) Mouse Model to Study Microbiome Function.</title>
        <authorList>
            <person name="Proctor A."/>
            <person name="Parvinroo S."/>
            <person name="Richie T."/>
            <person name="Jia X."/>
            <person name="Lee S.T.M."/>
            <person name="Karp P.D."/>
            <person name="Paley S."/>
            <person name="Kostic A.D."/>
            <person name="Pierre J.F."/>
            <person name="Wannemuehler M.J."/>
            <person name="Phillips G.J."/>
        </authorList>
    </citation>
    <scope>NUCLEOTIDE SEQUENCE</scope>
    <source>
        <strain evidence="3">ASF457</strain>
    </source>
</reference>
<dbReference type="Pfam" id="PF00586">
    <property type="entry name" value="AIRS"/>
    <property type="match status" value="1"/>
</dbReference>
<keyword evidence="2" id="KW-0067">ATP-binding</keyword>
<feature type="binding site" evidence="2">
    <location>
        <begin position="109"/>
        <end position="110"/>
    </location>
    <ligand>
        <name>ATP</name>
        <dbReference type="ChEBI" id="CHEBI:30616"/>
    </ligand>
</feature>
<evidence type="ECO:0000313" key="4">
    <source>
        <dbReference type="Proteomes" id="UP000017429"/>
    </source>
</evidence>
<feature type="binding site" evidence="2">
    <location>
        <position position="65"/>
    </location>
    <ligand>
        <name>Mg(2+)</name>
        <dbReference type="ChEBI" id="CHEBI:18420"/>
        <label>3</label>
    </ligand>
</feature>
<dbReference type="CDD" id="cd02194">
    <property type="entry name" value="ThiL"/>
    <property type="match status" value="1"/>
</dbReference>
<feature type="binding site" evidence="2">
    <location>
        <position position="199"/>
    </location>
    <ligand>
        <name>Mg(2+)</name>
        <dbReference type="ChEBI" id="CHEBI:18420"/>
        <label>5</label>
    </ligand>
</feature>
<dbReference type="PIRSF" id="PIRSF005303">
    <property type="entry name" value="Thiam_monoph_kin"/>
    <property type="match status" value="1"/>
</dbReference>
<reference evidence="3" key="2">
    <citation type="submission" date="2022-05" db="EMBL/GenBank/DDBJ databases">
        <authorList>
            <person name="Proctor A.L."/>
            <person name="Phillips G.J."/>
            <person name="Wannemuehler M.J."/>
        </authorList>
    </citation>
    <scope>NUCLEOTIDE SEQUENCE</scope>
    <source>
        <strain evidence="3">ASF457</strain>
    </source>
</reference>
<feature type="binding site" evidence="2">
    <location>
        <position position="24"/>
    </location>
    <ligand>
        <name>Mg(2+)</name>
        <dbReference type="ChEBI" id="CHEBI:18420"/>
        <label>3</label>
    </ligand>
</feature>
<feature type="binding site" evidence="2">
    <location>
        <position position="24"/>
    </location>
    <ligand>
        <name>Mg(2+)</name>
        <dbReference type="ChEBI" id="CHEBI:18420"/>
        <label>4</label>
    </ligand>
</feature>
<sequence>MKEFEFISYLEKSIINKNKYIGDDAALIYNRLLVSKDIISENIHFLPSTPLKYVIHKLFTCNISDIASMGAVSKYVLLGLALKDKSYLKNIIPLIEEECNFYNVELAGGDTASSERNFFSLTVLGEKGRNIIYRSGAEKGDIIFISRPLGRCRISLEKELNQNSCNIDKYYHYSVNAEDKLGIYLGSIDGITSMTDISDGLGVDLNNIALSSNKKAVIEYNRLDLSYLDEYGIDNFDYFISSGEEFALVFTVKNYLASKIQKDILDYLNINIIPVGRIEDGSGIYLEKDGYLQKIDVAGYEHFNKNGSI</sequence>
<dbReference type="SUPFAM" id="SSF55326">
    <property type="entry name" value="PurM N-terminal domain-like"/>
    <property type="match status" value="1"/>
</dbReference>
<dbReference type="RefSeq" id="WP_023275871.1">
    <property type="nucleotide sequence ID" value="NZ_CP097562.1"/>
</dbReference>
<feature type="binding site" evidence="2">
    <location>
        <position position="196"/>
    </location>
    <ligand>
        <name>Mg(2+)</name>
        <dbReference type="ChEBI" id="CHEBI:18420"/>
        <label>3</label>
    </ligand>
</feature>
<proteinExistence type="inferred from homology"/>
<dbReference type="AlphaFoldDB" id="V2QBZ9"/>
<dbReference type="PANTHER" id="PTHR30270:SF0">
    <property type="entry name" value="THIAMINE-MONOPHOSPHATE KINASE"/>
    <property type="match status" value="1"/>
</dbReference>
<comment type="function">
    <text evidence="2">Catalyzes the ATP-dependent phosphorylation of thiamine-monophosphate (TMP) to form thiamine-pyrophosphate (TPP), the active form of vitamin B1.</text>
</comment>
<dbReference type="Gene3D" id="3.30.1330.10">
    <property type="entry name" value="PurM-like, N-terminal domain"/>
    <property type="match status" value="1"/>
</dbReference>
<dbReference type="HAMAP" id="MF_02128">
    <property type="entry name" value="TMP_kinase"/>
    <property type="match status" value="1"/>
</dbReference>